<keyword evidence="4" id="KW-1185">Reference proteome</keyword>
<gene>
    <name evidence="3" type="ORF">ANN_18145</name>
</gene>
<dbReference type="Gene3D" id="3.10.50.10">
    <property type="match status" value="2"/>
</dbReference>
<dbReference type="SUPFAM" id="SSF54556">
    <property type="entry name" value="Chitinase insertion domain"/>
    <property type="match status" value="2"/>
</dbReference>
<dbReference type="InterPro" id="IPR050314">
    <property type="entry name" value="Glycosyl_Hydrlase_18"/>
</dbReference>
<keyword evidence="1" id="KW-0175">Coiled coil</keyword>
<dbReference type="InterPro" id="IPR029070">
    <property type="entry name" value="Chitinase_insertion_sf"/>
</dbReference>
<dbReference type="Gene3D" id="3.20.20.80">
    <property type="entry name" value="Glycosidases"/>
    <property type="match status" value="3"/>
</dbReference>
<evidence type="ECO:0000313" key="4">
    <source>
        <dbReference type="Proteomes" id="UP001148838"/>
    </source>
</evidence>
<comment type="caution">
    <text evidence="3">The sequence shown here is derived from an EMBL/GenBank/DDBJ whole genome shotgun (WGS) entry which is preliminary data.</text>
</comment>
<dbReference type="Proteomes" id="UP001148838">
    <property type="component" value="Unassembled WGS sequence"/>
</dbReference>
<dbReference type="PROSITE" id="PS51910">
    <property type="entry name" value="GH18_2"/>
    <property type="match status" value="1"/>
</dbReference>
<organism evidence="3 4">
    <name type="scientific">Periplaneta americana</name>
    <name type="common">American cockroach</name>
    <name type="synonym">Blatta americana</name>
    <dbReference type="NCBI Taxonomy" id="6978"/>
    <lineage>
        <taxon>Eukaryota</taxon>
        <taxon>Metazoa</taxon>
        <taxon>Ecdysozoa</taxon>
        <taxon>Arthropoda</taxon>
        <taxon>Hexapoda</taxon>
        <taxon>Insecta</taxon>
        <taxon>Pterygota</taxon>
        <taxon>Neoptera</taxon>
        <taxon>Polyneoptera</taxon>
        <taxon>Dictyoptera</taxon>
        <taxon>Blattodea</taxon>
        <taxon>Blattoidea</taxon>
        <taxon>Blattidae</taxon>
        <taxon>Blattinae</taxon>
        <taxon>Periplaneta</taxon>
    </lineage>
</organism>
<dbReference type="SUPFAM" id="SSF51445">
    <property type="entry name" value="(Trans)glycosidases"/>
    <property type="match status" value="1"/>
</dbReference>
<dbReference type="EMBL" id="JAJSOF020000023">
    <property type="protein sequence ID" value="KAJ4435529.1"/>
    <property type="molecule type" value="Genomic_DNA"/>
</dbReference>
<name>A0ABQ8SNX3_PERAM</name>
<dbReference type="PANTHER" id="PTHR11177:SF360">
    <property type="entry name" value="CHITINASE 4-RELATED"/>
    <property type="match status" value="1"/>
</dbReference>
<reference evidence="3 4" key="1">
    <citation type="journal article" date="2022" name="Allergy">
        <title>Genome assembly and annotation of Periplaneta americana reveal a comprehensive cockroach allergen profile.</title>
        <authorList>
            <person name="Wang L."/>
            <person name="Xiong Q."/>
            <person name="Saelim N."/>
            <person name="Wang L."/>
            <person name="Nong W."/>
            <person name="Wan A.T."/>
            <person name="Shi M."/>
            <person name="Liu X."/>
            <person name="Cao Q."/>
            <person name="Hui J.H.L."/>
            <person name="Sookrung N."/>
            <person name="Leung T.F."/>
            <person name="Tungtrongchitr A."/>
            <person name="Tsui S.K.W."/>
        </authorList>
    </citation>
    <scope>NUCLEOTIDE SEQUENCE [LARGE SCALE GENOMIC DNA]</scope>
    <source>
        <strain evidence="3">PWHHKU_190912</strain>
    </source>
</reference>
<accession>A0ABQ8SNX3</accession>
<evidence type="ECO:0000259" key="2">
    <source>
        <dbReference type="PROSITE" id="PS51910"/>
    </source>
</evidence>
<protein>
    <recommendedName>
        <fullName evidence="2">GH18 domain-containing protein</fullName>
    </recommendedName>
</protein>
<proteinExistence type="predicted"/>
<evidence type="ECO:0000256" key="1">
    <source>
        <dbReference type="SAM" id="Coils"/>
    </source>
</evidence>
<dbReference type="InterPro" id="IPR001223">
    <property type="entry name" value="Glyco_hydro18_cat"/>
</dbReference>
<feature type="coiled-coil region" evidence="1">
    <location>
        <begin position="174"/>
        <end position="201"/>
    </location>
</feature>
<feature type="domain" description="GH18" evidence="2">
    <location>
        <begin position="1"/>
        <end position="313"/>
    </location>
</feature>
<dbReference type="InterPro" id="IPR011583">
    <property type="entry name" value="Chitinase_II/V-like_cat"/>
</dbReference>
<dbReference type="InterPro" id="IPR017853">
    <property type="entry name" value="GH"/>
</dbReference>
<evidence type="ECO:0000313" key="3">
    <source>
        <dbReference type="EMBL" id="KAJ4435529.1"/>
    </source>
</evidence>
<dbReference type="SMART" id="SM00636">
    <property type="entry name" value="Glyco_18"/>
    <property type="match status" value="1"/>
</dbReference>
<dbReference type="Pfam" id="PF00704">
    <property type="entry name" value="Glyco_hydro_18"/>
    <property type="match status" value="1"/>
</dbReference>
<sequence>MYYYLFRYLDFINVMTYDMHGSWESKTGENSPLYAGPSDTSDFERTLNVDHPRRSMTFVPRKKSILSRLRTSHNLRDIAQGLCHEVLDQEGAPASKLNLGMGSYGNTFTLQSSSNNGVGAPSTGPGKAGPYTQGAGVLAYNEVRYKTSFRTKTWERDSRRKENTDDIALIAEEKMILRDMLQELNDSYEQYRLKINANKGKIMVIGRKVKKTATNFSAFMKIVIYNFYVQICEQHNAGQWTQHWNADQKCIYASNGNQWVGFDNIAAVKIKAQYIKNNGLGGAMIWSIDMDDFRNTCGDGKYPLLNTIKTYIA</sequence>
<dbReference type="PANTHER" id="PTHR11177">
    <property type="entry name" value="CHITINASE"/>
    <property type="match status" value="1"/>
</dbReference>